<evidence type="ECO:0000313" key="3">
    <source>
        <dbReference type="Proteomes" id="UP000049222"/>
    </source>
</evidence>
<dbReference type="EMBL" id="CXSU01000011">
    <property type="protein sequence ID" value="CTQ49364.1"/>
    <property type="molecule type" value="Genomic_DNA"/>
</dbReference>
<evidence type="ECO:0000313" key="2">
    <source>
        <dbReference type="EMBL" id="CTQ49364.1"/>
    </source>
</evidence>
<organism evidence="2 3">
    <name type="scientific">Jannaschia donghaensis</name>
    <dbReference type="NCBI Taxonomy" id="420998"/>
    <lineage>
        <taxon>Bacteria</taxon>
        <taxon>Pseudomonadati</taxon>
        <taxon>Pseudomonadota</taxon>
        <taxon>Alphaproteobacteria</taxon>
        <taxon>Rhodobacterales</taxon>
        <taxon>Roseobacteraceae</taxon>
        <taxon>Jannaschia</taxon>
    </lineage>
</organism>
<proteinExistence type="predicted"/>
<dbReference type="InterPro" id="IPR018666">
    <property type="entry name" value="DUF2125"/>
</dbReference>
<dbReference type="Proteomes" id="UP000049222">
    <property type="component" value="Unassembled WGS sequence"/>
</dbReference>
<feature type="signal peptide" evidence="1">
    <location>
        <begin position="1"/>
        <end position="27"/>
    </location>
</feature>
<sequence>MLKPIIAFPKLAGAAAIVLTTAPAAFADLQATAIWEDWQDVYNRFGGTLGAESVDYSDGTLTLDGVTYRTELGGTVSAASYGTIKMVEQADGSVVIEIPAEMETDSTSVTDGVEVEQTMRLRHADLSIVAREDGGERIYDIAADTMTIEVDTVLDAGDGTTDPNTVTMRLDGLESVYRSGFGPDGQGFAQTYAVDGVDIGSTFANGDDEVTFSYAMTGVRSEFDGTYGEVPTGPVLGLSDMNIFYDGSIDHSGSTLTVAGTTPDGPLDIAGTSESGTIELDMSRDALTYALGSVGGQITAQVPGFPLPVDVSMQEVRSAFTLPIGAPGSEKPFGLQIILRELALDETLWGLFDPTGQLPRDPATVVVDMDGTAVMNVDMFGDPDAMAAMTGPPGSLKTLTLNQLLVTLAGAELRGTGDVDFPEETIIPEPVGTVELALDGGFALIDRIVALGFIPAEQAAFVKGMAGAVARPVGDDQLESTIEFTPGGGITANGMPLK</sequence>
<keyword evidence="1" id="KW-0732">Signal</keyword>
<feature type="chain" id="PRO_5005808042" description="DUF2125 domain-containing protein" evidence="1">
    <location>
        <begin position="28"/>
        <end position="498"/>
    </location>
</feature>
<evidence type="ECO:0000256" key="1">
    <source>
        <dbReference type="SAM" id="SignalP"/>
    </source>
</evidence>
<protein>
    <recommendedName>
        <fullName evidence="4">DUF2125 domain-containing protein</fullName>
    </recommendedName>
</protein>
<evidence type="ECO:0008006" key="4">
    <source>
        <dbReference type="Google" id="ProtNLM"/>
    </source>
</evidence>
<dbReference type="RefSeq" id="WP_055083902.1">
    <property type="nucleotide sequence ID" value="NZ_CXSU01000011.1"/>
</dbReference>
<name>A0A0M6YHG9_9RHOB</name>
<dbReference type="AlphaFoldDB" id="A0A0M6YHG9"/>
<dbReference type="STRING" id="420998.JDO7802_01377"/>
<accession>A0A0M6YHG9</accession>
<keyword evidence="3" id="KW-1185">Reference proteome</keyword>
<dbReference type="Pfam" id="PF09898">
    <property type="entry name" value="DUF2125"/>
    <property type="match status" value="1"/>
</dbReference>
<gene>
    <name evidence="2" type="ORF">JDO7802_01377</name>
</gene>
<reference evidence="2 3" key="1">
    <citation type="submission" date="2015-07" db="EMBL/GenBank/DDBJ databases">
        <authorList>
            <person name="Noorani M."/>
        </authorList>
    </citation>
    <scope>NUCLEOTIDE SEQUENCE [LARGE SCALE GENOMIC DNA]</scope>
    <source>
        <strain evidence="2 3">CECT 7802</strain>
    </source>
</reference>